<feature type="region of interest" description="Disordered" evidence="1">
    <location>
        <begin position="1"/>
        <end position="40"/>
    </location>
</feature>
<evidence type="ECO:0000313" key="3">
    <source>
        <dbReference type="Proteomes" id="UP000076502"/>
    </source>
</evidence>
<keyword evidence="3" id="KW-1185">Reference proteome</keyword>
<protein>
    <submittedName>
        <fullName evidence="2">Uncharacterized protein</fullName>
    </submittedName>
</protein>
<dbReference type="EMBL" id="KQ434874">
    <property type="protein sequence ID" value="KZC09666.1"/>
    <property type="molecule type" value="Genomic_DNA"/>
</dbReference>
<sequence>MVLLGGPGVKSSGESSRARPGGVGDGSPINNRGPRGGSAELSSVVYTPFVEIALTQRAVRHEKSETPTPLWLEPREMRSSGSGTSPVLAVRSPVTSEPIEYPIDAVPLVPQDSSRRNAPWEMRAMRMILSRTLEAMDRQAKKTSLSQAPPGDRGEYFLSQEVEGFTSRGVTIA</sequence>
<dbReference type="Proteomes" id="UP000076502">
    <property type="component" value="Unassembled WGS sequence"/>
</dbReference>
<accession>A0A154PCN9</accession>
<organism evidence="2 3">
    <name type="scientific">Dufourea novaeangliae</name>
    <name type="common">Sweat bee</name>
    <dbReference type="NCBI Taxonomy" id="178035"/>
    <lineage>
        <taxon>Eukaryota</taxon>
        <taxon>Metazoa</taxon>
        <taxon>Ecdysozoa</taxon>
        <taxon>Arthropoda</taxon>
        <taxon>Hexapoda</taxon>
        <taxon>Insecta</taxon>
        <taxon>Pterygota</taxon>
        <taxon>Neoptera</taxon>
        <taxon>Endopterygota</taxon>
        <taxon>Hymenoptera</taxon>
        <taxon>Apocrita</taxon>
        <taxon>Aculeata</taxon>
        <taxon>Apoidea</taxon>
        <taxon>Anthophila</taxon>
        <taxon>Halictidae</taxon>
        <taxon>Rophitinae</taxon>
        <taxon>Dufourea</taxon>
    </lineage>
</organism>
<name>A0A154PCN9_DUFNO</name>
<feature type="region of interest" description="Disordered" evidence="1">
    <location>
        <begin position="59"/>
        <end position="89"/>
    </location>
</feature>
<dbReference type="AlphaFoldDB" id="A0A154PCN9"/>
<reference evidence="2 3" key="1">
    <citation type="submission" date="2015-07" db="EMBL/GenBank/DDBJ databases">
        <title>The genome of Dufourea novaeangliae.</title>
        <authorList>
            <person name="Pan H."/>
            <person name="Kapheim K."/>
        </authorList>
    </citation>
    <scope>NUCLEOTIDE SEQUENCE [LARGE SCALE GENOMIC DNA]</scope>
    <source>
        <strain evidence="2">0120121106</strain>
        <tissue evidence="2">Whole body</tissue>
    </source>
</reference>
<evidence type="ECO:0000256" key="1">
    <source>
        <dbReference type="SAM" id="MobiDB-lite"/>
    </source>
</evidence>
<gene>
    <name evidence="2" type="ORF">WN55_00799</name>
</gene>
<proteinExistence type="predicted"/>
<evidence type="ECO:0000313" key="2">
    <source>
        <dbReference type="EMBL" id="KZC09666.1"/>
    </source>
</evidence>